<comment type="function">
    <text evidence="3 4">Together with the chaperonin GroEL, plays an essential role in assisting protein folding. The GroEL-GroES system forms a nano-cage that allows encapsulation of the non-native substrate proteins and provides a physical environment optimized to promote and accelerate protein folding. GroES binds to the apical surface of the GroEL ring, thereby capping the opening of the GroEL channel.</text>
</comment>
<dbReference type="GO" id="GO:0044183">
    <property type="term" value="F:protein folding chaperone"/>
    <property type="evidence" value="ECO:0007669"/>
    <property type="project" value="InterPro"/>
</dbReference>
<dbReference type="FunFam" id="2.30.33.40:FF:000001">
    <property type="entry name" value="10 kDa chaperonin"/>
    <property type="match status" value="1"/>
</dbReference>
<evidence type="ECO:0000256" key="3">
    <source>
        <dbReference type="HAMAP-Rule" id="MF_00580"/>
    </source>
</evidence>
<dbReference type="Proteomes" id="UP000176863">
    <property type="component" value="Unassembled WGS sequence"/>
</dbReference>
<accession>A0A1F6CWM4</accession>
<dbReference type="PRINTS" id="PR00297">
    <property type="entry name" value="CHAPERONIN10"/>
</dbReference>
<evidence type="ECO:0000256" key="2">
    <source>
        <dbReference type="ARBA" id="ARBA00023186"/>
    </source>
</evidence>
<dbReference type="InterPro" id="IPR011032">
    <property type="entry name" value="GroES-like_sf"/>
</dbReference>
<reference evidence="5 6" key="1">
    <citation type="journal article" date="2016" name="Nat. Commun.">
        <title>Thousands of microbial genomes shed light on interconnected biogeochemical processes in an aquifer system.</title>
        <authorList>
            <person name="Anantharaman K."/>
            <person name="Brown C.T."/>
            <person name="Hug L.A."/>
            <person name="Sharon I."/>
            <person name="Castelle C.J."/>
            <person name="Probst A.J."/>
            <person name="Thomas B.C."/>
            <person name="Singh A."/>
            <person name="Wilkins M.J."/>
            <person name="Karaoz U."/>
            <person name="Brodie E.L."/>
            <person name="Williams K.H."/>
            <person name="Hubbard S.S."/>
            <person name="Banfield J.F."/>
        </authorList>
    </citation>
    <scope>NUCLEOTIDE SEQUENCE [LARGE SCALE GENOMIC DNA]</scope>
</reference>
<sequence length="104" mass="11318">MKSSKNNIQPLADRVLVRREDVSDEKSPSGIIIPDTAKKEKSKIGTVIAVGPGRFGEEGDLIPTTVKVGAKVIFNSGWDNEVEMGGDDEEYFLVKESDVLAIIK</sequence>
<dbReference type="STRING" id="1798480.A2851_03900"/>
<dbReference type="Gene3D" id="2.30.33.40">
    <property type="entry name" value="GroES chaperonin"/>
    <property type="match status" value="1"/>
</dbReference>
<keyword evidence="3" id="KW-0963">Cytoplasm</keyword>
<dbReference type="HAMAP" id="MF_00580">
    <property type="entry name" value="CH10"/>
    <property type="match status" value="1"/>
</dbReference>
<dbReference type="GO" id="GO:0051082">
    <property type="term" value="F:unfolded protein binding"/>
    <property type="evidence" value="ECO:0007669"/>
    <property type="project" value="TreeGrafter"/>
</dbReference>
<dbReference type="GO" id="GO:0005737">
    <property type="term" value="C:cytoplasm"/>
    <property type="evidence" value="ECO:0007669"/>
    <property type="project" value="UniProtKB-SubCell"/>
</dbReference>
<comment type="subunit">
    <text evidence="3">Heptamer of 7 subunits arranged in a ring. Interacts with the chaperonin GroEL.</text>
</comment>
<dbReference type="GO" id="GO:0005524">
    <property type="term" value="F:ATP binding"/>
    <property type="evidence" value="ECO:0007669"/>
    <property type="project" value="InterPro"/>
</dbReference>
<gene>
    <name evidence="3" type="primary">groES</name>
    <name evidence="3" type="synonym">groS</name>
    <name evidence="5" type="ORF">A2851_03900</name>
</gene>
<dbReference type="SUPFAM" id="SSF50129">
    <property type="entry name" value="GroES-like"/>
    <property type="match status" value="1"/>
</dbReference>
<dbReference type="GO" id="GO:0046872">
    <property type="term" value="F:metal ion binding"/>
    <property type="evidence" value="ECO:0007669"/>
    <property type="project" value="TreeGrafter"/>
</dbReference>
<evidence type="ECO:0000256" key="1">
    <source>
        <dbReference type="ARBA" id="ARBA00006975"/>
    </source>
</evidence>
<comment type="subcellular location">
    <subcellularLocation>
        <location evidence="3">Cytoplasm</location>
    </subcellularLocation>
</comment>
<dbReference type="AlphaFoldDB" id="A0A1F6CWM4"/>
<dbReference type="EMBL" id="MFKT01000010">
    <property type="protein sequence ID" value="OGG53559.1"/>
    <property type="molecule type" value="Genomic_DNA"/>
</dbReference>
<keyword evidence="2 3" id="KW-0143">Chaperone</keyword>
<proteinExistence type="inferred from homology"/>
<evidence type="ECO:0000313" key="6">
    <source>
        <dbReference type="Proteomes" id="UP000176863"/>
    </source>
</evidence>
<dbReference type="SMART" id="SM00883">
    <property type="entry name" value="Cpn10"/>
    <property type="match status" value="1"/>
</dbReference>
<name>A0A1F6CWM4_9BACT</name>
<dbReference type="PANTHER" id="PTHR10772">
    <property type="entry name" value="10 KDA HEAT SHOCK PROTEIN"/>
    <property type="match status" value="1"/>
</dbReference>
<dbReference type="Pfam" id="PF00166">
    <property type="entry name" value="Cpn10"/>
    <property type="match status" value="1"/>
</dbReference>
<dbReference type="GO" id="GO:0051087">
    <property type="term" value="F:protein-folding chaperone binding"/>
    <property type="evidence" value="ECO:0007669"/>
    <property type="project" value="TreeGrafter"/>
</dbReference>
<comment type="caution">
    <text evidence="5">The sequence shown here is derived from an EMBL/GenBank/DDBJ whole genome shotgun (WGS) entry which is preliminary data.</text>
</comment>
<evidence type="ECO:0000256" key="4">
    <source>
        <dbReference type="RuleBase" id="RU000535"/>
    </source>
</evidence>
<dbReference type="PANTHER" id="PTHR10772:SF63">
    <property type="entry name" value="20 KDA CHAPERONIN, CHLOROPLASTIC"/>
    <property type="match status" value="1"/>
</dbReference>
<protein>
    <recommendedName>
        <fullName evidence="3">Co-chaperonin GroES</fullName>
    </recommendedName>
    <alternativeName>
        <fullName evidence="3">10 kDa chaperonin</fullName>
    </alternativeName>
    <alternativeName>
        <fullName evidence="3">Chaperonin-10</fullName>
        <shortName evidence="3">Cpn10</shortName>
    </alternativeName>
</protein>
<comment type="similarity">
    <text evidence="1 3 4">Belongs to the GroES chaperonin family.</text>
</comment>
<evidence type="ECO:0000313" key="5">
    <source>
        <dbReference type="EMBL" id="OGG53559.1"/>
    </source>
</evidence>
<dbReference type="CDD" id="cd00320">
    <property type="entry name" value="cpn10"/>
    <property type="match status" value="1"/>
</dbReference>
<dbReference type="InterPro" id="IPR037124">
    <property type="entry name" value="Chaperonin_GroES_sf"/>
</dbReference>
<dbReference type="InterPro" id="IPR020818">
    <property type="entry name" value="Chaperonin_GroES"/>
</dbReference>
<organism evidence="5 6">
    <name type="scientific">Candidatus Kaiserbacteria bacterium RIFCSPHIGHO2_01_FULL_53_29</name>
    <dbReference type="NCBI Taxonomy" id="1798480"/>
    <lineage>
        <taxon>Bacteria</taxon>
        <taxon>Candidatus Kaiseribacteriota</taxon>
    </lineage>
</organism>